<organism evidence="8 9">
    <name type="scientific">Loigolactobacillus coryniformis subsp. coryniformis KCTC 3167 = DSM 20001</name>
    <dbReference type="NCBI Taxonomy" id="913848"/>
    <lineage>
        <taxon>Bacteria</taxon>
        <taxon>Bacillati</taxon>
        <taxon>Bacillota</taxon>
        <taxon>Bacilli</taxon>
        <taxon>Lactobacillales</taxon>
        <taxon>Lactobacillaceae</taxon>
        <taxon>Loigolactobacillus</taxon>
    </lineage>
</organism>
<dbReference type="GO" id="GO:0016616">
    <property type="term" value="F:oxidoreductase activity, acting on the CH-OH group of donors, NAD or NADP as acceptor"/>
    <property type="evidence" value="ECO:0007669"/>
    <property type="project" value="UniProtKB-ARBA"/>
</dbReference>
<evidence type="ECO:0000313" key="8">
    <source>
        <dbReference type="EMBL" id="KRK14040.1"/>
    </source>
</evidence>
<name>A0A0R1EX12_9LACO</name>
<sequence>MTKLRQPNLQLADGHTMPQLGFGVYKLADQATMNTAIAAAYQAGYRLFDTAQAYQNEAELGTAFKQLALPRTELFITTKIAEVNQGYDNTLRSVELSLKRLQIEQLDLLLIHWPIHSQFFATWRALERLKAEKIVRSIGVSNYHQTHLDYLATKANEQPVVNQIENHPYLSQEPLLAYNRKQHIVSQAWSPLGRGAVLQDPTLIKIALKHQRSVAQIILRWHLQRGLAVIPKSQNPQRINENATIFDFKLDADDMTAIARLNRYQRTGDDPEVVYQIEHQYH</sequence>
<dbReference type="RefSeq" id="WP_010010634.1">
    <property type="nucleotide sequence ID" value="NZ_AZCN01000113.1"/>
</dbReference>
<dbReference type="Proteomes" id="UP000051181">
    <property type="component" value="Unassembled WGS sequence"/>
</dbReference>
<evidence type="ECO:0000256" key="3">
    <source>
        <dbReference type="ARBA" id="ARBA00023002"/>
    </source>
</evidence>
<evidence type="ECO:0000256" key="2">
    <source>
        <dbReference type="ARBA" id="ARBA00022857"/>
    </source>
</evidence>
<evidence type="ECO:0000259" key="7">
    <source>
        <dbReference type="Pfam" id="PF00248"/>
    </source>
</evidence>
<proteinExistence type="inferred from homology"/>
<dbReference type="Gene3D" id="3.20.20.100">
    <property type="entry name" value="NADP-dependent oxidoreductase domain"/>
    <property type="match status" value="1"/>
</dbReference>
<dbReference type="FunFam" id="3.20.20.100:FF:000002">
    <property type="entry name" value="2,5-diketo-D-gluconic acid reductase A"/>
    <property type="match status" value="1"/>
</dbReference>
<dbReference type="InterPro" id="IPR036812">
    <property type="entry name" value="NAD(P)_OxRdtase_dom_sf"/>
</dbReference>
<comment type="caution">
    <text evidence="8">The sequence shown here is derived from an EMBL/GenBank/DDBJ whole genome shotgun (WGS) entry which is preliminary data.</text>
</comment>
<dbReference type="CDD" id="cd19071">
    <property type="entry name" value="AKR_AKR1-5-like"/>
    <property type="match status" value="1"/>
</dbReference>
<evidence type="ECO:0000256" key="6">
    <source>
        <dbReference type="PIRSR" id="PIRSR000097-3"/>
    </source>
</evidence>
<accession>A0A0R1EX12</accession>
<dbReference type="PRINTS" id="PR00069">
    <property type="entry name" value="ALDKETRDTASE"/>
</dbReference>
<comment type="similarity">
    <text evidence="1">Belongs to the aldo/keto reductase family.</text>
</comment>
<evidence type="ECO:0000256" key="4">
    <source>
        <dbReference type="PIRSR" id="PIRSR000097-1"/>
    </source>
</evidence>
<evidence type="ECO:0000313" key="9">
    <source>
        <dbReference type="Proteomes" id="UP000051181"/>
    </source>
</evidence>
<dbReference type="Pfam" id="PF00248">
    <property type="entry name" value="Aldo_ket_red"/>
    <property type="match status" value="1"/>
</dbReference>
<dbReference type="InterPro" id="IPR023210">
    <property type="entry name" value="NADP_OxRdtase_dom"/>
</dbReference>
<dbReference type="InterPro" id="IPR020471">
    <property type="entry name" value="AKR"/>
</dbReference>
<evidence type="ECO:0000256" key="5">
    <source>
        <dbReference type="PIRSR" id="PIRSR000097-2"/>
    </source>
</evidence>
<dbReference type="PANTHER" id="PTHR43827:SF3">
    <property type="entry name" value="NADP-DEPENDENT OXIDOREDUCTASE DOMAIN-CONTAINING PROTEIN"/>
    <property type="match status" value="1"/>
</dbReference>
<dbReference type="PROSITE" id="PS00798">
    <property type="entry name" value="ALDOKETO_REDUCTASE_1"/>
    <property type="match status" value="1"/>
</dbReference>
<dbReference type="PATRIC" id="fig|913848.6.peg.267"/>
<keyword evidence="3" id="KW-0560">Oxidoreductase</keyword>
<feature type="active site" description="Proton donor" evidence="4">
    <location>
        <position position="54"/>
    </location>
</feature>
<keyword evidence="2" id="KW-0521">NADP</keyword>
<evidence type="ECO:0000256" key="1">
    <source>
        <dbReference type="ARBA" id="ARBA00007905"/>
    </source>
</evidence>
<dbReference type="GeneID" id="65917518"/>
<dbReference type="EMBL" id="AZCN01000113">
    <property type="protein sequence ID" value="KRK14040.1"/>
    <property type="molecule type" value="Genomic_DNA"/>
</dbReference>
<gene>
    <name evidence="8" type="ORF">FD22_GL000268</name>
</gene>
<dbReference type="PROSITE" id="PS00062">
    <property type="entry name" value="ALDOKETO_REDUCTASE_2"/>
    <property type="match status" value="1"/>
</dbReference>
<dbReference type="PANTHER" id="PTHR43827">
    <property type="entry name" value="2,5-DIKETO-D-GLUCONIC ACID REDUCTASE"/>
    <property type="match status" value="1"/>
</dbReference>
<reference evidence="8 9" key="1">
    <citation type="journal article" date="2015" name="Genome Announc.">
        <title>Expanding the biotechnology potential of lactobacilli through comparative genomics of 213 strains and associated genera.</title>
        <authorList>
            <person name="Sun Z."/>
            <person name="Harris H.M."/>
            <person name="McCann A."/>
            <person name="Guo C."/>
            <person name="Argimon S."/>
            <person name="Zhang W."/>
            <person name="Yang X."/>
            <person name="Jeffery I.B."/>
            <person name="Cooney J.C."/>
            <person name="Kagawa T.F."/>
            <person name="Liu W."/>
            <person name="Song Y."/>
            <person name="Salvetti E."/>
            <person name="Wrobel A."/>
            <person name="Rasinkangas P."/>
            <person name="Parkhill J."/>
            <person name="Rea M.C."/>
            <person name="O'Sullivan O."/>
            <person name="Ritari J."/>
            <person name="Douillard F.P."/>
            <person name="Paul Ross R."/>
            <person name="Yang R."/>
            <person name="Briner A.E."/>
            <person name="Felis G.E."/>
            <person name="de Vos W.M."/>
            <person name="Barrangou R."/>
            <person name="Klaenhammer T.R."/>
            <person name="Caufield P.W."/>
            <person name="Cui Y."/>
            <person name="Zhang H."/>
            <person name="O'Toole P.W."/>
        </authorList>
    </citation>
    <scope>NUCLEOTIDE SEQUENCE [LARGE SCALE GENOMIC DNA]</scope>
    <source>
        <strain evidence="8 9">DSM 20001</strain>
    </source>
</reference>
<dbReference type="InterPro" id="IPR018170">
    <property type="entry name" value="Aldo/ket_reductase_CS"/>
</dbReference>
<dbReference type="AlphaFoldDB" id="A0A0R1EX12"/>
<feature type="domain" description="NADP-dependent oxidoreductase" evidence="7">
    <location>
        <begin position="20"/>
        <end position="262"/>
    </location>
</feature>
<protein>
    <submittedName>
        <fullName evidence="8">Aldo keto reductase</fullName>
    </submittedName>
</protein>
<feature type="site" description="Lowers pKa of active site Tyr" evidence="6">
    <location>
        <position position="79"/>
    </location>
</feature>
<dbReference type="eggNOG" id="COG0656">
    <property type="taxonomic scope" value="Bacteria"/>
</dbReference>
<dbReference type="SUPFAM" id="SSF51430">
    <property type="entry name" value="NAD(P)-linked oxidoreductase"/>
    <property type="match status" value="1"/>
</dbReference>
<dbReference type="PIRSF" id="PIRSF000097">
    <property type="entry name" value="AKR"/>
    <property type="match status" value="1"/>
</dbReference>
<feature type="binding site" evidence="5">
    <location>
        <position position="112"/>
    </location>
    <ligand>
        <name>substrate</name>
    </ligand>
</feature>